<dbReference type="GO" id="GO:0000976">
    <property type="term" value="F:transcription cis-regulatory region binding"/>
    <property type="evidence" value="ECO:0007669"/>
    <property type="project" value="TreeGrafter"/>
</dbReference>
<evidence type="ECO:0000256" key="1">
    <source>
        <dbReference type="ARBA" id="ARBA00023015"/>
    </source>
</evidence>
<dbReference type="InterPro" id="IPR028082">
    <property type="entry name" value="Peripla_BP_I"/>
</dbReference>
<dbReference type="SUPFAM" id="SSF47413">
    <property type="entry name" value="lambda repressor-like DNA-binding domains"/>
    <property type="match status" value="1"/>
</dbReference>
<keyword evidence="1" id="KW-0805">Transcription regulation</keyword>
<dbReference type="SUPFAM" id="SSF53822">
    <property type="entry name" value="Periplasmic binding protein-like I"/>
    <property type="match status" value="1"/>
</dbReference>
<dbReference type="EMBL" id="SIXH01000064">
    <property type="protein sequence ID" value="TBO59812.1"/>
    <property type="molecule type" value="Genomic_DNA"/>
</dbReference>
<dbReference type="Gene3D" id="1.10.260.40">
    <property type="entry name" value="lambda repressor-like DNA-binding domains"/>
    <property type="match status" value="1"/>
</dbReference>
<dbReference type="Gene3D" id="3.40.50.2300">
    <property type="match status" value="2"/>
</dbReference>
<dbReference type="PANTHER" id="PTHR30146:SF109">
    <property type="entry name" value="HTH-TYPE TRANSCRIPTIONAL REGULATOR GALS"/>
    <property type="match status" value="1"/>
</dbReference>
<dbReference type="AlphaFoldDB" id="A0A4Q9HX84"/>
<dbReference type="CDD" id="cd06292">
    <property type="entry name" value="PBP1_AglR_RafR-like"/>
    <property type="match status" value="1"/>
</dbReference>
<evidence type="ECO:0000313" key="6">
    <source>
        <dbReference type="EMBL" id="TBO59812.1"/>
    </source>
</evidence>
<dbReference type="InterPro" id="IPR046335">
    <property type="entry name" value="LacI/GalR-like_sensor"/>
</dbReference>
<accession>A0A4Q9HX84</accession>
<proteinExistence type="predicted"/>
<feature type="domain" description="HTH lacI-type" evidence="5">
    <location>
        <begin position="18"/>
        <end position="72"/>
    </location>
</feature>
<evidence type="ECO:0000256" key="2">
    <source>
        <dbReference type="ARBA" id="ARBA00023125"/>
    </source>
</evidence>
<dbReference type="Proteomes" id="UP000292452">
    <property type="component" value="Unassembled WGS sequence"/>
</dbReference>
<gene>
    <name evidence="6" type="ORF">EYS09_10175</name>
</gene>
<evidence type="ECO:0000259" key="5">
    <source>
        <dbReference type="PROSITE" id="PS50932"/>
    </source>
</evidence>
<comment type="caution">
    <text evidence="6">The sequence shown here is derived from an EMBL/GenBank/DDBJ whole genome shotgun (WGS) entry which is preliminary data.</text>
</comment>
<dbReference type="GO" id="GO:0003700">
    <property type="term" value="F:DNA-binding transcription factor activity"/>
    <property type="evidence" value="ECO:0007669"/>
    <property type="project" value="TreeGrafter"/>
</dbReference>
<dbReference type="SMART" id="SM00354">
    <property type="entry name" value="HTH_LACI"/>
    <property type="match status" value="1"/>
</dbReference>
<keyword evidence="7" id="KW-1185">Reference proteome</keyword>
<keyword evidence="2" id="KW-0238">DNA-binding</keyword>
<dbReference type="CDD" id="cd01392">
    <property type="entry name" value="HTH_LacI"/>
    <property type="match status" value="1"/>
</dbReference>
<dbReference type="Pfam" id="PF13377">
    <property type="entry name" value="Peripla_BP_3"/>
    <property type="match status" value="1"/>
</dbReference>
<evidence type="ECO:0000256" key="4">
    <source>
        <dbReference type="SAM" id="MobiDB-lite"/>
    </source>
</evidence>
<dbReference type="RefSeq" id="WP_131122982.1">
    <property type="nucleotide sequence ID" value="NZ_SIXH01000064.1"/>
</dbReference>
<dbReference type="PROSITE" id="PS50932">
    <property type="entry name" value="HTH_LACI_2"/>
    <property type="match status" value="1"/>
</dbReference>
<dbReference type="InterPro" id="IPR000843">
    <property type="entry name" value="HTH_LacI"/>
</dbReference>
<evidence type="ECO:0000256" key="3">
    <source>
        <dbReference type="ARBA" id="ARBA00023163"/>
    </source>
</evidence>
<name>A0A4Q9HX84_STRKA</name>
<dbReference type="Pfam" id="PF00356">
    <property type="entry name" value="LacI"/>
    <property type="match status" value="1"/>
</dbReference>
<dbReference type="InterPro" id="IPR010982">
    <property type="entry name" value="Lambda_DNA-bd_dom_sf"/>
</dbReference>
<dbReference type="PANTHER" id="PTHR30146">
    <property type="entry name" value="LACI-RELATED TRANSCRIPTIONAL REPRESSOR"/>
    <property type="match status" value="1"/>
</dbReference>
<feature type="compositionally biased region" description="Low complexity" evidence="4">
    <location>
        <begin position="1"/>
        <end position="17"/>
    </location>
</feature>
<sequence>MDDDVPPGGVSRPGSRPATMADVARRAQVGRQTVSNALNSPELLRPETLARVTAAIEELGYRPHAAARSLRRRESRTIGHALEHSAAGRSNAVHDRFLHALADAADAAGHRLLVFPVDSHEQEIERYDQLLREQAVDAFVLAHTREADPRHRWLHGKSVPFAAFGRSWGEQSYGDWVDVDGAAGTEAATEHLAAAGHRRIGLLGWPRGSGTGEDRAEGWRRTMERHGLPVRGLRAATANSTEEARQAARVLLDREVTAVVALSDTLALGCYDVLRERGLRPGADVAVTGFDDSPIAALLDPALTSVEQPLEQAAKECVGMLLARIAEPRHPYRHRLLAPRLVARDSSRPPEAVAQG</sequence>
<reference evidence="6 7" key="1">
    <citation type="submission" date="2019-02" db="EMBL/GenBank/DDBJ databases">
        <title>Draft Genome Sequence of Streptomyces sp. AM-2504, identified by 16S rRNA comparative analysis as a Streptomyces Kasugaensis strain.</title>
        <authorList>
            <person name="Napolioni V."/>
            <person name="Giuliodori A.M."/>
            <person name="Spurio R."/>
            <person name="Fabbretti A."/>
        </authorList>
    </citation>
    <scope>NUCLEOTIDE SEQUENCE [LARGE SCALE GENOMIC DNA]</scope>
    <source>
        <strain evidence="6 7">AM-2504</strain>
    </source>
</reference>
<keyword evidence="3" id="KW-0804">Transcription</keyword>
<protein>
    <submittedName>
        <fullName evidence="6">LacI family transcriptional regulator</fullName>
    </submittedName>
</protein>
<feature type="region of interest" description="Disordered" evidence="4">
    <location>
        <begin position="1"/>
        <end position="21"/>
    </location>
</feature>
<evidence type="ECO:0000313" key="7">
    <source>
        <dbReference type="Proteomes" id="UP000292452"/>
    </source>
</evidence>
<organism evidence="6 7">
    <name type="scientific">Streptomyces kasugaensis</name>
    <dbReference type="NCBI Taxonomy" id="1946"/>
    <lineage>
        <taxon>Bacteria</taxon>
        <taxon>Bacillati</taxon>
        <taxon>Actinomycetota</taxon>
        <taxon>Actinomycetes</taxon>
        <taxon>Kitasatosporales</taxon>
        <taxon>Streptomycetaceae</taxon>
        <taxon>Streptomyces</taxon>
    </lineage>
</organism>